<feature type="compositionally biased region" description="Basic and acidic residues" evidence="3">
    <location>
        <begin position="613"/>
        <end position="643"/>
    </location>
</feature>
<sequence length="864" mass="92931">MRHRADVAPLAGPPPRGHLPFADAPAAPDPIEVTSRWLTRGGRPWFPVSGEFHYSRYPAREWEEELLKMKAGGITVVASYVIWIHHEETEGRVRFDGDRDLRRFARLCARHGLDFVPRIGPWSHAEVRNGGLPDWVLARTTAPRTDDPAYLTAVRPWWEAIASQLDGLDRAHDGPVVAIQIENELYDQPGHLRTLKRMAQETGLRAPLWTSTAWGGVHLPDDELLPLYGGYSEAFWTEADGGWPDTCRKHFFFTHQRDDEGIGADLRPTTVRGTDPDAYADRFPWATCELGGGMAVAYHRRPRVDAADIGALGLTKIGCGSVWQGYYMFHGGTNPTGERTPLQESHATAYPNDLPVLTYDFQAPLGEYGQYRPSYDELRLQHLLLADFGELIAPMRSVLPDGRPRDQHDRDTLRWAVRGDGRASGFLFVTNHQPHEPLPDHPDTSFTIGFPGAPPLSLPSTPVTVPAGAYFCWPLRLDVAGLRLDWATAQPVCTVADDGGDGGGRTVLVLAATDGIEPELALDATTVTSVVAPSGADVTTVADGDRVLITGLRPGTDALVETETPTGDRVALLVLDAATARTAYRGEAWGAQRLVLCADGVVFDATTGEVRIHPRASDDSADRTERAERAEGAGRTDRAERADTACTAGSAGSADEGGARDEGAAGHSGDEGSRDPAAAVSLSVLPAPDRPPTAAGAGVKESQDGALTRYTLVPDEDAPTVAAPTLAALRPAGPPPAPETGVLGRASAPADEHYDTRAAVFRVDVPASRAATPPLPGSDLLRLHWTGDVARAYVGDTLVADQFFTGRPWDIALDRLPPGEPLTLRILPLAAGAAVHLPVTPPAGIAEVRHAERITTRTWRLGTT</sequence>
<keyword evidence="5" id="KW-0378">Hydrolase</keyword>
<evidence type="ECO:0000313" key="5">
    <source>
        <dbReference type="EMBL" id="MDQ0583474.1"/>
    </source>
</evidence>
<dbReference type="InterPro" id="IPR001944">
    <property type="entry name" value="Glycoside_Hdrlase_35"/>
</dbReference>
<dbReference type="Pfam" id="PF01301">
    <property type="entry name" value="Glyco_hydro_35"/>
    <property type="match status" value="1"/>
</dbReference>
<dbReference type="Proteomes" id="UP001230654">
    <property type="component" value="Unassembled WGS sequence"/>
</dbReference>
<evidence type="ECO:0000313" key="6">
    <source>
        <dbReference type="Proteomes" id="UP001230654"/>
    </source>
</evidence>
<name>A0ABU0NWJ6_STRRH</name>
<dbReference type="SUPFAM" id="SSF51445">
    <property type="entry name" value="(Trans)glycosidases"/>
    <property type="match status" value="1"/>
</dbReference>
<evidence type="ECO:0000256" key="3">
    <source>
        <dbReference type="SAM" id="MobiDB-lite"/>
    </source>
</evidence>
<feature type="domain" description="Glycoside hydrolase 35 catalytic" evidence="4">
    <location>
        <begin position="39"/>
        <end position="380"/>
    </location>
</feature>
<comment type="similarity">
    <text evidence="1 2">Belongs to the glycosyl hydrolase 35 family.</text>
</comment>
<dbReference type="PANTHER" id="PTHR23421">
    <property type="entry name" value="BETA-GALACTOSIDASE RELATED"/>
    <property type="match status" value="1"/>
</dbReference>
<dbReference type="Gene3D" id="3.20.20.80">
    <property type="entry name" value="Glycosidases"/>
    <property type="match status" value="1"/>
</dbReference>
<keyword evidence="6" id="KW-1185">Reference proteome</keyword>
<feature type="region of interest" description="Disordered" evidence="3">
    <location>
        <begin position="613"/>
        <end position="676"/>
    </location>
</feature>
<dbReference type="InterPro" id="IPR017853">
    <property type="entry name" value="GH"/>
</dbReference>
<comment type="caution">
    <text evidence="5">The sequence shown here is derived from an EMBL/GenBank/DDBJ whole genome shotgun (WGS) entry which is preliminary data.</text>
</comment>
<evidence type="ECO:0000256" key="1">
    <source>
        <dbReference type="ARBA" id="ARBA00009809"/>
    </source>
</evidence>
<dbReference type="EMBL" id="JAUSWV010000002">
    <property type="protein sequence ID" value="MDQ0583474.1"/>
    <property type="molecule type" value="Genomic_DNA"/>
</dbReference>
<proteinExistence type="inferred from homology"/>
<keyword evidence="5" id="KW-0326">Glycosidase</keyword>
<organism evidence="5 6">
    <name type="scientific">Streptomyces rishiriensis</name>
    <dbReference type="NCBI Taxonomy" id="68264"/>
    <lineage>
        <taxon>Bacteria</taxon>
        <taxon>Bacillati</taxon>
        <taxon>Actinomycetota</taxon>
        <taxon>Actinomycetes</taxon>
        <taxon>Kitasatosporales</taxon>
        <taxon>Streptomycetaceae</taxon>
        <taxon>Streptomyces</taxon>
    </lineage>
</organism>
<protein>
    <submittedName>
        <fullName evidence="5">Beta-galactosidase</fullName>
        <ecNumber evidence="5">3.2.1.23</ecNumber>
    </submittedName>
</protein>
<reference evidence="5 6" key="1">
    <citation type="submission" date="2023-07" db="EMBL/GenBank/DDBJ databases">
        <title>Comparative genomics of wheat-associated soil bacteria to identify genetic determinants of phenazine resistance.</title>
        <authorList>
            <person name="Mouncey N."/>
        </authorList>
    </citation>
    <scope>NUCLEOTIDE SEQUENCE [LARGE SCALE GENOMIC DNA]</scope>
    <source>
        <strain evidence="5 6">B2I6</strain>
    </source>
</reference>
<evidence type="ECO:0000256" key="2">
    <source>
        <dbReference type="RuleBase" id="RU003679"/>
    </source>
</evidence>
<dbReference type="EC" id="3.2.1.23" evidence="5"/>
<dbReference type="InterPro" id="IPR031330">
    <property type="entry name" value="Gly_Hdrlase_35_cat"/>
</dbReference>
<accession>A0ABU0NWJ6</accession>
<dbReference type="RefSeq" id="WP_307165418.1">
    <property type="nucleotide sequence ID" value="NZ_JAUSWV010000002.1"/>
</dbReference>
<feature type="compositionally biased region" description="Basic and acidic residues" evidence="3">
    <location>
        <begin position="657"/>
        <end position="674"/>
    </location>
</feature>
<dbReference type="GO" id="GO:0004565">
    <property type="term" value="F:beta-galactosidase activity"/>
    <property type="evidence" value="ECO:0007669"/>
    <property type="project" value="UniProtKB-EC"/>
</dbReference>
<dbReference type="PRINTS" id="PR00742">
    <property type="entry name" value="GLHYDRLASE35"/>
</dbReference>
<gene>
    <name evidence="5" type="ORF">QF030_005652</name>
</gene>
<feature type="region of interest" description="Disordered" evidence="3">
    <location>
        <begin position="1"/>
        <end position="25"/>
    </location>
</feature>
<evidence type="ECO:0000259" key="4">
    <source>
        <dbReference type="Pfam" id="PF01301"/>
    </source>
</evidence>